<organism evidence="2 3">
    <name type="scientific">Lasiosphaeria miniovina</name>
    <dbReference type="NCBI Taxonomy" id="1954250"/>
    <lineage>
        <taxon>Eukaryota</taxon>
        <taxon>Fungi</taxon>
        <taxon>Dikarya</taxon>
        <taxon>Ascomycota</taxon>
        <taxon>Pezizomycotina</taxon>
        <taxon>Sordariomycetes</taxon>
        <taxon>Sordariomycetidae</taxon>
        <taxon>Sordariales</taxon>
        <taxon>Lasiosphaeriaceae</taxon>
        <taxon>Lasiosphaeria</taxon>
    </lineage>
</organism>
<dbReference type="AlphaFoldDB" id="A0AA39ZQ71"/>
<reference evidence="2" key="1">
    <citation type="submission" date="2023-06" db="EMBL/GenBank/DDBJ databases">
        <title>Genome-scale phylogeny and comparative genomics of the fungal order Sordariales.</title>
        <authorList>
            <consortium name="Lawrence Berkeley National Laboratory"/>
            <person name="Hensen N."/>
            <person name="Bonometti L."/>
            <person name="Westerberg I."/>
            <person name="Brannstrom I.O."/>
            <person name="Guillou S."/>
            <person name="Cros-Aarteil S."/>
            <person name="Calhoun S."/>
            <person name="Haridas S."/>
            <person name="Kuo A."/>
            <person name="Mondo S."/>
            <person name="Pangilinan J."/>
            <person name="Riley R."/>
            <person name="LaButti K."/>
            <person name="Andreopoulos B."/>
            <person name="Lipzen A."/>
            <person name="Chen C."/>
            <person name="Yanf M."/>
            <person name="Daum C."/>
            <person name="Ng V."/>
            <person name="Clum A."/>
            <person name="Steindorff A."/>
            <person name="Ohm R."/>
            <person name="Martin F."/>
            <person name="Silar P."/>
            <person name="Natvig D."/>
            <person name="Lalanne C."/>
            <person name="Gautier V."/>
            <person name="Ament-velasquez S.L."/>
            <person name="Kruys A."/>
            <person name="Hutchinson M.I."/>
            <person name="Powell A.J."/>
            <person name="Barry K."/>
            <person name="Miller A.N."/>
            <person name="Grigoriev I.V."/>
            <person name="Debuchy R."/>
            <person name="Gladieux P."/>
            <person name="Thoren M.H."/>
            <person name="Johannesson H."/>
        </authorList>
    </citation>
    <scope>NUCLEOTIDE SEQUENCE</scope>
    <source>
        <strain evidence="2">SMH2392-1A</strain>
    </source>
</reference>
<comment type="caution">
    <text evidence="2">The sequence shown here is derived from an EMBL/GenBank/DDBJ whole genome shotgun (WGS) entry which is preliminary data.</text>
</comment>
<evidence type="ECO:0000256" key="1">
    <source>
        <dbReference type="SAM" id="SignalP"/>
    </source>
</evidence>
<accession>A0AA39ZQ71</accession>
<evidence type="ECO:0000313" key="3">
    <source>
        <dbReference type="Proteomes" id="UP001172101"/>
    </source>
</evidence>
<feature type="chain" id="PRO_5041235459" description="Secreted protein" evidence="1">
    <location>
        <begin position="18"/>
        <end position="86"/>
    </location>
</feature>
<keyword evidence="3" id="KW-1185">Reference proteome</keyword>
<protein>
    <recommendedName>
        <fullName evidence="4">Secreted protein</fullName>
    </recommendedName>
</protein>
<evidence type="ECO:0008006" key="4">
    <source>
        <dbReference type="Google" id="ProtNLM"/>
    </source>
</evidence>
<dbReference type="EMBL" id="JAUIRO010000009">
    <property type="protein sequence ID" value="KAK0701626.1"/>
    <property type="molecule type" value="Genomic_DNA"/>
</dbReference>
<proteinExistence type="predicted"/>
<feature type="signal peptide" evidence="1">
    <location>
        <begin position="1"/>
        <end position="17"/>
    </location>
</feature>
<feature type="non-terminal residue" evidence="2">
    <location>
        <position position="86"/>
    </location>
</feature>
<sequence length="86" mass="10059">MRLLACCPSWFCTWVVCFSACNRACICICILWRDLQVLRRFTPSRSRPRVESAARPDVDRCEVGKVVLDSGVWRLSRIVQHRVLEY</sequence>
<dbReference type="GeneID" id="85326448"/>
<keyword evidence="1" id="KW-0732">Signal</keyword>
<dbReference type="RefSeq" id="XP_060289290.1">
    <property type="nucleotide sequence ID" value="XM_060443178.1"/>
</dbReference>
<dbReference type="Proteomes" id="UP001172101">
    <property type="component" value="Unassembled WGS sequence"/>
</dbReference>
<evidence type="ECO:0000313" key="2">
    <source>
        <dbReference type="EMBL" id="KAK0701626.1"/>
    </source>
</evidence>
<gene>
    <name evidence="2" type="ORF">B0T26DRAFT_734058</name>
</gene>
<name>A0AA39ZQ71_9PEZI</name>